<dbReference type="AlphaFoldDB" id="A0AAV1ZEE9"/>
<proteinExistence type="predicted"/>
<sequence>MIQKTRIHPDDSKISSPKNLELFGERNEILGHSFHLLLKTSSLIGLAEDDRGKEETMSWILGHLEFPVGLRRKLKIAFRYAGKISVQQNSASGSCARKAAILQVLRSGDVFK</sequence>
<evidence type="ECO:0000313" key="1">
    <source>
        <dbReference type="EMBL" id="CAL1269845.1"/>
    </source>
</evidence>
<comment type="caution">
    <text evidence="1">The sequence shown here is derived from an EMBL/GenBank/DDBJ whole genome shotgun (WGS) entry which is preliminary data.</text>
</comment>
<reference evidence="1 2" key="1">
    <citation type="submission" date="2024-04" db="EMBL/GenBank/DDBJ databases">
        <authorList>
            <person name="Rising A."/>
            <person name="Reimegard J."/>
            <person name="Sonavane S."/>
            <person name="Akerstrom W."/>
            <person name="Nylinder S."/>
            <person name="Hedman E."/>
            <person name="Kallberg Y."/>
        </authorList>
    </citation>
    <scope>NUCLEOTIDE SEQUENCE [LARGE SCALE GENOMIC DNA]</scope>
</reference>
<dbReference type="EMBL" id="CAXIEN010000044">
    <property type="protein sequence ID" value="CAL1269845.1"/>
    <property type="molecule type" value="Genomic_DNA"/>
</dbReference>
<name>A0AAV1ZEE9_9ARAC</name>
<dbReference type="Proteomes" id="UP001497382">
    <property type="component" value="Unassembled WGS sequence"/>
</dbReference>
<keyword evidence="2" id="KW-1185">Reference proteome</keyword>
<protein>
    <submittedName>
        <fullName evidence="1">Uncharacterized protein</fullName>
    </submittedName>
</protein>
<gene>
    <name evidence="1" type="ORF">LARSCL_LOCUS4968</name>
</gene>
<evidence type="ECO:0000313" key="2">
    <source>
        <dbReference type="Proteomes" id="UP001497382"/>
    </source>
</evidence>
<organism evidence="1 2">
    <name type="scientific">Larinioides sclopetarius</name>
    <dbReference type="NCBI Taxonomy" id="280406"/>
    <lineage>
        <taxon>Eukaryota</taxon>
        <taxon>Metazoa</taxon>
        <taxon>Ecdysozoa</taxon>
        <taxon>Arthropoda</taxon>
        <taxon>Chelicerata</taxon>
        <taxon>Arachnida</taxon>
        <taxon>Araneae</taxon>
        <taxon>Araneomorphae</taxon>
        <taxon>Entelegynae</taxon>
        <taxon>Araneoidea</taxon>
        <taxon>Araneidae</taxon>
        <taxon>Larinioides</taxon>
    </lineage>
</organism>
<accession>A0AAV1ZEE9</accession>